<evidence type="ECO:0000256" key="3">
    <source>
        <dbReference type="ARBA" id="ARBA00006893"/>
    </source>
</evidence>
<evidence type="ECO:0000256" key="14">
    <source>
        <dbReference type="ARBA" id="ARBA00023157"/>
    </source>
</evidence>
<evidence type="ECO:0000256" key="15">
    <source>
        <dbReference type="ARBA" id="ARBA00023296"/>
    </source>
</evidence>
<dbReference type="InterPro" id="IPR000662">
    <property type="entry name" value="Capsid_VP1_Polyomavir"/>
</dbReference>
<keyword evidence="9" id="KW-1161">Viral attachment to host cell</keyword>
<keyword evidence="8" id="KW-1162">Viral penetration into host cytoplasm</keyword>
<keyword evidence="7" id="KW-0945">Host-virus interaction</keyword>
<accession>A0A6G9LX10</accession>
<protein>
    <recommendedName>
        <fullName evidence="4">Major capsid protein VP1</fullName>
    </recommendedName>
    <alternativeName>
        <fullName evidence="16">Major structural protein VP1</fullName>
    </alternativeName>
</protein>
<dbReference type="GO" id="GO:0042025">
    <property type="term" value="C:host cell nucleus"/>
    <property type="evidence" value="ECO:0007669"/>
    <property type="project" value="UniProtKB-SubCell"/>
</dbReference>
<keyword evidence="15" id="KW-1160">Virus entry into host cell</keyword>
<dbReference type="GeneID" id="65103075"/>
<sequence length="358" mass="39182">MACKAKGKGRPVPAQVPKLVQRGGVEILGLRTGTDCIYKVEVFLNPRMGDKDFSFAKSTMLHSAVYEEQDKPAVGEIPTYSVARVQLPIINEDMTCEQLYMWEAVACKTEVVGVPSLMNHHSGLKKQYANGPGIPIEGPSLHFFSVGGEPLEVQAVLLNFRTTYEAPLVSPGNNEKTLSVLNPKNKAVLDKDGVYPVEVWSPDPSRNENTRYFGHFTGGPTTPPVLQYSNTVTTVLLDQDGVGPLCKGDGLFLTCADICGMQIDSDSRAYWRGLPRYFEVTLRQRVVKNPYPVSTLLTSLFNGLNPRVEGQPMSGDDNQVEEVRVFCGTEAILGDPDLKRFSSQLQPACPPCTAVLGN</sequence>
<keyword evidence="10" id="KW-1145">T=7 icosahedral capsid protein</keyword>
<evidence type="ECO:0000256" key="2">
    <source>
        <dbReference type="ARBA" id="ARBA00004328"/>
    </source>
</evidence>
<evidence type="ECO:0000256" key="13">
    <source>
        <dbReference type="ARBA" id="ARBA00022921"/>
    </source>
</evidence>
<comment type="similarity">
    <text evidence="3">Belongs to the polyomaviruses coat protein VP1 family.</text>
</comment>
<keyword evidence="12" id="KW-1164">Virus endocytosis by host</keyword>
<evidence type="ECO:0000256" key="6">
    <source>
        <dbReference type="ARBA" id="ARBA00022562"/>
    </source>
</evidence>
<evidence type="ECO:0000313" key="18">
    <source>
        <dbReference type="EMBL" id="QIQ69384.1"/>
    </source>
</evidence>
<dbReference type="GO" id="GO:0005198">
    <property type="term" value="F:structural molecule activity"/>
    <property type="evidence" value="ECO:0007669"/>
    <property type="project" value="InterPro"/>
</dbReference>
<evidence type="ECO:0000256" key="10">
    <source>
        <dbReference type="ARBA" id="ARBA00022828"/>
    </source>
</evidence>
<proteinExistence type="inferred from homology"/>
<keyword evidence="11" id="KW-0946">Virion</keyword>
<evidence type="ECO:0000256" key="5">
    <source>
        <dbReference type="ARBA" id="ARBA00022561"/>
    </source>
</evidence>
<name>A0A6G9LX10_9POLY</name>
<dbReference type="Gene3D" id="2.60.175.10">
    <property type="entry name" value="Capsid protein VP1,Polyomavirus"/>
    <property type="match status" value="1"/>
</dbReference>
<dbReference type="GO" id="GO:0019062">
    <property type="term" value="P:virion attachment to host cell"/>
    <property type="evidence" value="ECO:0007669"/>
    <property type="project" value="UniProtKB-KW"/>
</dbReference>
<evidence type="ECO:0000256" key="7">
    <source>
        <dbReference type="ARBA" id="ARBA00022581"/>
    </source>
</evidence>
<dbReference type="InterPro" id="IPR011222">
    <property type="entry name" value="dsDNA_vir_gr_I_capsid"/>
</dbReference>
<evidence type="ECO:0000256" key="11">
    <source>
        <dbReference type="ARBA" id="ARBA00022844"/>
    </source>
</evidence>
<evidence type="ECO:0000256" key="1">
    <source>
        <dbReference type="ARBA" id="ARBA00004147"/>
    </source>
</evidence>
<organism evidence="19">
    <name type="scientific">Betapolyomavirus callosciuri</name>
    <dbReference type="NCBI Taxonomy" id="2721749"/>
    <lineage>
        <taxon>Viruses</taxon>
        <taxon>Monodnaviria</taxon>
        <taxon>Shotokuvirae</taxon>
        <taxon>Cossaviricota</taxon>
        <taxon>Papovaviricetes</taxon>
        <taxon>Sepolyvirales</taxon>
        <taxon>Polyomaviridae</taxon>
        <taxon>Betapolyomavirus</taxon>
    </lineage>
</organism>
<dbReference type="EMBL" id="MK883808">
    <property type="protein sequence ID" value="QIQ69378.1"/>
    <property type="molecule type" value="Genomic_DNA"/>
</dbReference>
<dbReference type="InterPro" id="IPR036931">
    <property type="entry name" value="Polyomavir_VP1_sf"/>
</dbReference>
<dbReference type="KEGG" id="vg:65103075"/>
<evidence type="ECO:0000256" key="12">
    <source>
        <dbReference type="ARBA" id="ARBA00022890"/>
    </source>
</evidence>
<dbReference type="Pfam" id="PF00718">
    <property type="entry name" value="Polyoma_coat"/>
    <property type="match status" value="1"/>
</dbReference>
<dbReference type="GO" id="GO:0075509">
    <property type="term" value="P:endocytosis involved in viral entry into host cell"/>
    <property type="evidence" value="ECO:0007669"/>
    <property type="project" value="UniProtKB-KW"/>
</dbReference>
<comment type="subcellular location">
    <subcellularLocation>
        <location evidence="1">Host nucleus</location>
    </subcellularLocation>
    <subcellularLocation>
        <location evidence="2">Virion</location>
    </subcellularLocation>
</comment>
<dbReference type="Proteomes" id="UP000679045">
    <property type="component" value="Segment"/>
</dbReference>
<keyword evidence="6" id="KW-1048">Host nucleus</keyword>
<dbReference type="SUPFAM" id="SSF88648">
    <property type="entry name" value="Group I dsDNA viruses"/>
    <property type="match status" value="1"/>
</dbReference>
<evidence type="ECO:0000256" key="16">
    <source>
        <dbReference type="ARBA" id="ARBA00032469"/>
    </source>
</evidence>
<dbReference type="GO" id="GO:0039620">
    <property type="term" value="C:T=7 icosahedral viral capsid"/>
    <property type="evidence" value="ECO:0007669"/>
    <property type="project" value="UniProtKB-KW"/>
</dbReference>
<keyword evidence="14" id="KW-1015">Disulfide bond</keyword>
<gene>
    <name evidence="19" type="primary">VP1</name>
</gene>
<evidence type="ECO:0000313" key="17">
    <source>
        <dbReference type="EMBL" id="QIQ69378.1"/>
    </source>
</evidence>
<dbReference type="EMBL" id="MK883809">
    <property type="protein sequence ID" value="QIQ69384.1"/>
    <property type="molecule type" value="Genomic_DNA"/>
</dbReference>
<keyword evidence="5" id="KW-0167">Capsid protein</keyword>
<reference evidence="19" key="1">
    <citation type="journal article" date="2020" name="Virol. J.">
        <title>Search for polyoma-, herpes-, and bornaviruses in squirrels of the family Sciuridae.</title>
        <authorList>
            <person name="Schulze V."/>
            <person name="Lurz P.W.W."/>
            <person name="Ferrari N."/>
            <person name="Romeo C."/>
            <person name="Steele M.A."/>
            <person name="Marino S."/>
            <person name="Mazzamuto M.V."/>
            <person name="Calvignac-Spencer S."/>
            <person name="Schlottau K."/>
            <person name="Beer M."/>
            <person name="Ulrich R.G."/>
            <person name="Ehlers B."/>
        </authorList>
    </citation>
    <scope>NUCLEOTIDE SEQUENCE</scope>
    <source>
        <strain evidence="17">10295_BH122/15</strain>
        <strain evidence="18">10296_BH133/15</strain>
        <strain evidence="19">10304_BH22/16</strain>
    </source>
</reference>
<evidence type="ECO:0000313" key="19">
    <source>
        <dbReference type="EMBL" id="QIQ69390.1"/>
    </source>
</evidence>
<dbReference type="EMBL" id="MK883810">
    <property type="protein sequence ID" value="QIQ69390.1"/>
    <property type="molecule type" value="Genomic_DNA"/>
</dbReference>
<keyword evidence="20" id="KW-1185">Reference proteome</keyword>
<keyword evidence="13" id="KW-0426">Late protein</keyword>
<evidence type="ECO:0000256" key="8">
    <source>
        <dbReference type="ARBA" id="ARBA00022595"/>
    </source>
</evidence>
<dbReference type="RefSeq" id="YP_010087767.1">
    <property type="nucleotide sequence ID" value="NC_055578.1"/>
</dbReference>
<evidence type="ECO:0000256" key="4">
    <source>
        <dbReference type="ARBA" id="ARBA00016975"/>
    </source>
</evidence>
<evidence type="ECO:0000256" key="9">
    <source>
        <dbReference type="ARBA" id="ARBA00022804"/>
    </source>
</evidence>
<evidence type="ECO:0000313" key="20">
    <source>
        <dbReference type="Proteomes" id="UP000679045"/>
    </source>
</evidence>